<keyword evidence="6" id="KW-1185">Reference proteome</keyword>
<accession>A0A078KDQ6</accession>
<dbReference type="SUPFAM" id="SSF56014">
    <property type="entry name" value="Nitrite and sulphite reductase 4Fe-4S domain-like"/>
    <property type="match status" value="1"/>
</dbReference>
<dbReference type="AlphaFoldDB" id="A0A078KDQ6"/>
<dbReference type="GO" id="GO:0043818">
    <property type="term" value="F:precorrin-3B synthase activity"/>
    <property type="evidence" value="ECO:0007669"/>
    <property type="project" value="UniProtKB-EC"/>
</dbReference>
<dbReference type="InterPro" id="IPR036136">
    <property type="entry name" value="Nit/Sulf_reduc_fer-like_dom_sf"/>
</dbReference>
<evidence type="ECO:0000313" key="5">
    <source>
        <dbReference type="EMBL" id="CDZ16338.1"/>
    </source>
</evidence>
<dbReference type="GO" id="GO:0051539">
    <property type="term" value="F:4 iron, 4 sulfur cluster binding"/>
    <property type="evidence" value="ECO:0007669"/>
    <property type="project" value="UniProtKB-KW"/>
</dbReference>
<dbReference type="KEGG" id="eme:CEM_066"/>
<dbReference type="GO" id="GO:0046872">
    <property type="term" value="F:metal ion binding"/>
    <property type="evidence" value="ECO:0007669"/>
    <property type="project" value="UniProtKB-KW"/>
</dbReference>
<dbReference type="STRING" id="1495769.CEM_066"/>
<name>A0A078KDQ6_9GAMM</name>
<dbReference type="SUPFAM" id="SSF55124">
    <property type="entry name" value="Nitrite/Sulfite reductase N-terminal domain-like"/>
    <property type="match status" value="1"/>
</dbReference>
<dbReference type="EMBL" id="LM655252">
    <property type="protein sequence ID" value="CDZ16338.1"/>
    <property type="molecule type" value="Genomic_DNA"/>
</dbReference>
<keyword evidence="2" id="KW-0479">Metal-binding</keyword>
<keyword evidence="4" id="KW-0411">Iron-sulfur</keyword>
<reference evidence="6" key="1">
    <citation type="submission" date="2014-07" db="EMBL/GenBank/DDBJ databases">
        <authorList>
            <person name="Santos-Garcia D."/>
        </authorList>
    </citation>
    <scope>NUCLEOTIDE SEQUENCE [LARGE SCALE GENOMIC DNA]</scope>
</reference>
<dbReference type="HOGENOM" id="CLU_622131_0_0_6"/>
<keyword evidence="5" id="KW-0560">Oxidoreductase</keyword>
<evidence type="ECO:0000256" key="3">
    <source>
        <dbReference type="ARBA" id="ARBA00023004"/>
    </source>
</evidence>
<dbReference type="Proteomes" id="UP000032420">
    <property type="component" value="Chromosome I"/>
</dbReference>
<evidence type="ECO:0000256" key="1">
    <source>
        <dbReference type="ARBA" id="ARBA00022485"/>
    </source>
</evidence>
<evidence type="ECO:0000256" key="2">
    <source>
        <dbReference type="ARBA" id="ARBA00022723"/>
    </source>
</evidence>
<sequence length="440" mass="51437">MFIDRRRKACPQLNFPMLTGDGYIIRLFPLLYQINSKAINNIAITSLHLGNGIIEITQRGNIQCRGILKVYIRKIIAILNLIQNYYNSILPIVLNPLILINEKKNNLLTVFYKIQKLINNKNFSLRLSKCTIIIDKIGGFDYKLIQSYIRLILIKDNIYIGLYGNFYYTHWLGNCGIWEVHYIIIKLLKKLSELGIKKFKKIIYNIPMLIFNSIAVHNIVLDPGLHRIYYNYSILIISTKFGHICAKNLSMLAKTYQCITLLPLPEKKIMIIGLPIILQGILKKCKIYDIIYNKDVCLHIHPCIGYPRCKQAVFTSRNLAKYMISVMSIFDSSINIFLSGCSKFCSRPSLIDLNIIYYENFYYLYQFTLAVVFEGMKNLKYMIIIKFSKIVMSINHILQILAYYISKERIIKYKEIDCDVLYRIISTILYDNFENYINTN</sequence>
<dbReference type="EC" id="1.14.13.83" evidence="5"/>
<dbReference type="OrthoDB" id="7459360at2"/>
<evidence type="ECO:0000256" key="4">
    <source>
        <dbReference type="ARBA" id="ARBA00023014"/>
    </source>
</evidence>
<dbReference type="InterPro" id="IPR045854">
    <property type="entry name" value="NO2/SO3_Rdtase_4Fe4S_sf"/>
</dbReference>
<proteinExistence type="predicted"/>
<gene>
    <name evidence="5" type="primary">cobG</name>
    <name evidence="5" type="ORF">CEM_066</name>
</gene>
<keyword evidence="1" id="KW-0004">4Fe-4S</keyword>
<evidence type="ECO:0000313" key="6">
    <source>
        <dbReference type="Proteomes" id="UP000032420"/>
    </source>
</evidence>
<keyword evidence="3" id="KW-0408">Iron</keyword>
<organism evidence="5 6">
    <name type="scientific">Candidatus Johnevansia muelleri</name>
    <dbReference type="NCBI Taxonomy" id="1495769"/>
    <lineage>
        <taxon>Bacteria</taxon>
        <taxon>Pseudomonadati</taxon>
        <taxon>Pseudomonadota</taxon>
        <taxon>Gammaproteobacteria</taxon>
        <taxon>Candidatus Johnevansiales</taxon>
        <taxon>Candidatus Johnevansiaceae</taxon>
        <taxon>Candidatus Johnevansia</taxon>
    </lineage>
</organism>
<protein>
    <submittedName>
        <fullName evidence="5">Precorrin-3B synthase</fullName>
        <ecNumber evidence="5">1.14.13.83</ecNumber>
    </submittedName>
</protein>